<accession>A0A1F5AZ72</accession>
<evidence type="ECO:0000256" key="4">
    <source>
        <dbReference type="ARBA" id="ARBA00022679"/>
    </source>
</evidence>
<evidence type="ECO:0000256" key="5">
    <source>
        <dbReference type="ARBA" id="ARBA00022694"/>
    </source>
</evidence>
<proteinExistence type="inferred from homology"/>
<evidence type="ECO:0000256" key="1">
    <source>
        <dbReference type="ARBA" id="ARBA00001946"/>
    </source>
</evidence>
<sequence length="277" mass="31855">MHLAQKYNGEVISADSRQVYRGMDIGTGKVTKKEMGGIPHHLLDVASPRKNFDVVQWKKKADKAVRNITKRGKLPIVCGGTGLYIKALVENIEYPDAPQNWKLRKVLEKKTTKQLFAMLKKLDPARAKTIDPHNPRRLIRAIEIVKHTGKAVPKKNITPQYDALLLGITKTDAELKKRIRARLLARIKKGMIAEVKKLHDHGVSWKRMEELGLEYKYIALFLQKKMDKKTMIETLETKIGQYAKRQMTWFRATPHVQWITSEKKAKTALRAFLRATQ</sequence>
<dbReference type="Gene3D" id="1.10.20.140">
    <property type="match status" value="1"/>
</dbReference>
<comment type="subunit">
    <text evidence="10">Monomer.</text>
</comment>
<evidence type="ECO:0000256" key="11">
    <source>
        <dbReference type="RuleBase" id="RU003783"/>
    </source>
</evidence>
<dbReference type="Pfam" id="PF01715">
    <property type="entry name" value="IPPT"/>
    <property type="match status" value="1"/>
</dbReference>
<organism evidence="14 15">
    <name type="scientific">Candidatus Azambacteria bacterium RBG_16_47_10</name>
    <dbReference type="NCBI Taxonomy" id="1797292"/>
    <lineage>
        <taxon>Bacteria</taxon>
        <taxon>Candidatus Azamiibacteriota</taxon>
    </lineage>
</organism>
<evidence type="ECO:0000256" key="3">
    <source>
        <dbReference type="ARBA" id="ARBA00005842"/>
    </source>
</evidence>
<keyword evidence="5 10" id="KW-0819">tRNA processing</keyword>
<dbReference type="PANTHER" id="PTHR11088">
    <property type="entry name" value="TRNA DIMETHYLALLYLTRANSFERASE"/>
    <property type="match status" value="1"/>
</dbReference>
<name>A0A1F5AZ72_9BACT</name>
<comment type="similarity">
    <text evidence="3 10 13">Belongs to the IPP transferase family.</text>
</comment>
<dbReference type="NCBIfam" id="TIGR00174">
    <property type="entry name" value="miaA"/>
    <property type="match status" value="1"/>
</dbReference>
<gene>
    <name evidence="10" type="primary">miaA</name>
    <name evidence="14" type="ORF">A2Z10_03500</name>
</gene>
<dbReference type="GO" id="GO:0005524">
    <property type="term" value="F:ATP binding"/>
    <property type="evidence" value="ECO:0007669"/>
    <property type="project" value="UniProtKB-UniRule"/>
</dbReference>
<evidence type="ECO:0000256" key="2">
    <source>
        <dbReference type="ARBA" id="ARBA00003213"/>
    </source>
</evidence>
<dbReference type="InterPro" id="IPR018022">
    <property type="entry name" value="IPT"/>
</dbReference>
<feature type="site" description="Interaction with substrate tRNA" evidence="10">
    <location>
        <position position="104"/>
    </location>
</feature>
<feature type="site" description="Interaction with substrate tRNA" evidence="10">
    <location>
        <position position="81"/>
    </location>
</feature>
<keyword evidence="8 10" id="KW-0460">Magnesium</keyword>
<dbReference type="InterPro" id="IPR039657">
    <property type="entry name" value="Dimethylallyltransferase"/>
</dbReference>
<comment type="function">
    <text evidence="2 10 12">Catalyzes the transfer of a dimethylallyl group onto the adenine at position 37 in tRNAs that read codons beginning with uridine, leading to the formation of N6-(dimethylallyl)adenosine (i(6)A).</text>
</comment>
<evidence type="ECO:0000313" key="14">
    <source>
        <dbReference type="EMBL" id="OGD23691.1"/>
    </source>
</evidence>
<dbReference type="GO" id="GO:0006400">
    <property type="term" value="P:tRNA modification"/>
    <property type="evidence" value="ECO:0007669"/>
    <property type="project" value="TreeGrafter"/>
</dbReference>
<comment type="cofactor">
    <cofactor evidence="1 10">
        <name>Mg(2+)</name>
        <dbReference type="ChEBI" id="CHEBI:18420"/>
    </cofactor>
</comment>
<feature type="region of interest" description="Interaction with substrate tRNA" evidence="10">
    <location>
        <begin position="15"/>
        <end position="18"/>
    </location>
</feature>
<dbReference type="HAMAP" id="MF_00185">
    <property type="entry name" value="IPP_trans"/>
    <property type="match status" value="1"/>
</dbReference>
<dbReference type="EMBL" id="MEYI01000031">
    <property type="protein sequence ID" value="OGD23691.1"/>
    <property type="molecule type" value="Genomic_DNA"/>
</dbReference>
<keyword evidence="7 10" id="KW-0067">ATP-binding</keyword>
<evidence type="ECO:0000256" key="9">
    <source>
        <dbReference type="ARBA" id="ARBA00049563"/>
    </source>
</evidence>
<comment type="caution">
    <text evidence="14">The sequence shown here is derived from an EMBL/GenBank/DDBJ whole genome shotgun (WGS) entry which is preliminary data.</text>
</comment>
<dbReference type="PANTHER" id="PTHR11088:SF60">
    <property type="entry name" value="TRNA DIMETHYLALLYLTRANSFERASE"/>
    <property type="match status" value="1"/>
</dbReference>
<comment type="catalytic activity">
    <reaction evidence="9 10 11">
        <text>adenosine(37) in tRNA + dimethylallyl diphosphate = N(6)-dimethylallyladenosine(37) in tRNA + diphosphate</text>
        <dbReference type="Rhea" id="RHEA:26482"/>
        <dbReference type="Rhea" id="RHEA-COMP:10162"/>
        <dbReference type="Rhea" id="RHEA-COMP:10375"/>
        <dbReference type="ChEBI" id="CHEBI:33019"/>
        <dbReference type="ChEBI" id="CHEBI:57623"/>
        <dbReference type="ChEBI" id="CHEBI:74411"/>
        <dbReference type="ChEBI" id="CHEBI:74415"/>
        <dbReference type="EC" id="2.5.1.75"/>
    </reaction>
</comment>
<evidence type="ECO:0000256" key="10">
    <source>
        <dbReference type="HAMAP-Rule" id="MF_00185"/>
    </source>
</evidence>
<dbReference type="InterPro" id="IPR027417">
    <property type="entry name" value="P-loop_NTPase"/>
</dbReference>
<evidence type="ECO:0000313" key="15">
    <source>
        <dbReference type="Proteomes" id="UP000176639"/>
    </source>
</evidence>
<dbReference type="AlphaFoldDB" id="A0A1F5AZ72"/>
<evidence type="ECO:0000256" key="7">
    <source>
        <dbReference type="ARBA" id="ARBA00022840"/>
    </source>
</evidence>
<evidence type="ECO:0000256" key="13">
    <source>
        <dbReference type="RuleBase" id="RU003785"/>
    </source>
</evidence>
<keyword evidence="6 10" id="KW-0547">Nucleotide-binding</keyword>
<evidence type="ECO:0000256" key="8">
    <source>
        <dbReference type="ARBA" id="ARBA00022842"/>
    </source>
</evidence>
<keyword evidence="4 10" id="KW-0808">Transferase</keyword>
<dbReference type="SUPFAM" id="SSF52540">
    <property type="entry name" value="P-loop containing nucleoside triphosphate hydrolases"/>
    <property type="match status" value="1"/>
</dbReference>
<dbReference type="EC" id="2.5.1.75" evidence="10"/>
<dbReference type="Proteomes" id="UP000176639">
    <property type="component" value="Unassembled WGS sequence"/>
</dbReference>
<evidence type="ECO:0000256" key="12">
    <source>
        <dbReference type="RuleBase" id="RU003784"/>
    </source>
</evidence>
<dbReference type="GO" id="GO:0052381">
    <property type="term" value="F:tRNA dimethylallyltransferase activity"/>
    <property type="evidence" value="ECO:0007669"/>
    <property type="project" value="UniProtKB-UniRule"/>
</dbReference>
<evidence type="ECO:0000256" key="6">
    <source>
        <dbReference type="ARBA" id="ARBA00022741"/>
    </source>
</evidence>
<protein>
    <recommendedName>
        <fullName evidence="10">tRNA dimethylallyltransferase</fullName>
        <ecNumber evidence="10">2.5.1.75</ecNumber>
    </recommendedName>
    <alternativeName>
        <fullName evidence="10">Dimethylallyl diphosphate:tRNA dimethylallyltransferase</fullName>
        <shortName evidence="10">DMAPP:tRNA dimethylallyltransferase</shortName>
        <shortName evidence="10">DMATase</shortName>
    </alternativeName>
    <alternativeName>
        <fullName evidence="10">Isopentenyl-diphosphate:tRNA isopentenyltransferase</fullName>
        <shortName evidence="10">IPP transferase</shortName>
        <shortName evidence="10">IPPT</shortName>
        <shortName evidence="10">IPTase</shortName>
    </alternativeName>
</protein>
<reference evidence="14 15" key="1">
    <citation type="journal article" date="2016" name="Nat. Commun.">
        <title>Thousands of microbial genomes shed light on interconnected biogeochemical processes in an aquifer system.</title>
        <authorList>
            <person name="Anantharaman K."/>
            <person name="Brown C.T."/>
            <person name="Hug L.A."/>
            <person name="Sharon I."/>
            <person name="Castelle C.J."/>
            <person name="Probst A.J."/>
            <person name="Thomas B.C."/>
            <person name="Singh A."/>
            <person name="Wilkins M.J."/>
            <person name="Karaoz U."/>
            <person name="Brodie E.L."/>
            <person name="Williams K.H."/>
            <person name="Hubbard S.S."/>
            <person name="Banfield J.F."/>
        </authorList>
    </citation>
    <scope>NUCLEOTIDE SEQUENCE [LARGE SCALE GENOMIC DNA]</scope>
</reference>
<comment type="caution">
    <text evidence="10">Lacks conserved residue(s) required for the propagation of feature annotation.</text>
</comment>
<dbReference type="Gene3D" id="3.40.50.300">
    <property type="entry name" value="P-loop containing nucleotide triphosphate hydrolases"/>
    <property type="match status" value="1"/>
</dbReference>